<feature type="transmembrane region" description="Helical" evidence="2">
    <location>
        <begin position="669"/>
        <end position="691"/>
    </location>
</feature>
<feature type="compositionally biased region" description="Low complexity" evidence="1">
    <location>
        <begin position="124"/>
        <end position="133"/>
    </location>
</feature>
<feature type="compositionally biased region" description="Basic residues" evidence="1">
    <location>
        <begin position="413"/>
        <end position="422"/>
    </location>
</feature>
<evidence type="ECO:0000256" key="2">
    <source>
        <dbReference type="SAM" id="Phobius"/>
    </source>
</evidence>
<accession>A0A3N4M7S8</accession>
<reference evidence="3 4" key="1">
    <citation type="journal article" date="2018" name="Nat. Ecol. Evol.">
        <title>Pezizomycetes genomes reveal the molecular basis of ectomycorrhizal truffle lifestyle.</title>
        <authorList>
            <person name="Murat C."/>
            <person name="Payen T."/>
            <person name="Noel B."/>
            <person name="Kuo A."/>
            <person name="Morin E."/>
            <person name="Chen J."/>
            <person name="Kohler A."/>
            <person name="Krizsan K."/>
            <person name="Balestrini R."/>
            <person name="Da Silva C."/>
            <person name="Montanini B."/>
            <person name="Hainaut M."/>
            <person name="Levati E."/>
            <person name="Barry K.W."/>
            <person name="Belfiori B."/>
            <person name="Cichocki N."/>
            <person name="Clum A."/>
            <person name="Dockter R.B."/>
            <person name="Fauchery L."/>
            <person name="Guy J."/>
            <person name="Iotti M."/>
            <person name="Le Tacon F."/>
            <person name="Lindquist E.A."/>
            <person name="Lipzen A."/>
            <person name="Malagnac F."/>
            <person name="Mello A."/>
            <person name="Molinier V."/>
            <person name="Miyauchi S."/>
            <person name="Poulain J."/>
            <person name="Riccioni C."/>
            <person name="Rubini A."/>
            <person name="Sitrit Y."/>
            <person name="Splivallo R."/>
            <person name="Traeger S."/>
            <person name="Wang M."/>
            <person name="Zifcakova L."/>
            <person name="Wipf D."/>
            <person name="Zambonelli A."/>
            <person name="Paolocci F."/>
            <person name="Nowrousian M."/>
            <person name="Ottonello S."/>
            <person name="Baldrian P."/>
            <person name="Spatafora J.W."/>
            <person name="Henrissat B."/>
            <person name="Nagy L.G."/>
            <person name="Aury J.M."/>
            <person name="Wincker P."/>
            <person name="Grigoriev I.V."/>
            <person name="Bonfante P."/>
            <person name="Martin F.M."/>
        </authorList>
    </citation>
    <scope>NUCLEOTIDE SEQUENCE [LARGE SCALE GENOMIC DNA]</scope>
    <source>
        <strain evidence="3 4">ATCC MYA-4762</strain>
    </source>
</reference>
<feature type="compositionally biased region" description="Basic and acidic residues" evidence="1">
    <location>
        <begin position="325"/>
        <end position="334"/>
    </location>
</feature>
<name>A0A3N4M7S8_9PEZI</name>
<evidence type="ECO:0000313" key="3">
    <source>
        <dbReference type="EMBL" id="RPB26025.1"/>
    </source>
</evidence>
<keyword evidence="2" id="KW-0472">Membrane</keyword>
<keyword evidence="2" id="KW-1133">Transmembrane helix</keyword>
<dbReference type="Proteomes" id="UP000267821">
    <property type="component" value="Unassembled WGS sequence"/>
</dbReference>
<feature type="compositionally biased region" description="Low complexity" evidence="1">
    <location>
        <begin position="469"/>
        <end position="482"/>
    </location>
</feature>
<feature type="compositionally biased region" description="Pro residues" evidence="1">
    <location>
        <begin position="385"/>
        <end position="402"/>
    </location>
</feature>
<protein>
    <submittedName>
        <fullName evidence="3">Uncharacterized protein</fullName>
    </submittedName>
</protein>
<feature type="region of interest" description="Disordered" evidence="1">
    <location>
        <begin position="122"/>
        <end position="144"/>
    </location>
</feature>
<dbReference type="AlphaFoldDB" id="A0A3N4M7S8"/>
<sequence length="721" mass="79378">MKNDCKSSPLAPAQKGSKTCSSGGSSPSKRQTLRDAFLNFGKPNYAPLTPIEILPGIMSTDGVATVFQLDTRKPKTKRQVEKLEEKKKKRFVSAAVRDSQMREVSRAEWQDALQSELRDRYFGSGSASTVSESSQKDPNKPSVRKSLMRSLLDDGTDDFTHEQMLNLKGFKRKDKGKDPKTSAKPVLSPTDQLTVRHANPFTGLLSRNQTELNVSKSSDGNPPIRRKLFDAKMTGGLPLSPPYPHSRYCYPAISSPSLSSSTATAFEDLVPMPSVHEPAPFSFPGATAEEIDAYERASQAAASNIAKNLTMPLSKKSSTVQNLSENEKSASKARGDHFLALDGGLEQQAEQERRTKHKQARNSTRTSSLQDRHLQTPVLHKLSTTPPPLPYLPYENPGPPPEDLLQSASNRDHRLHKHHRERRTSTSTSTMKGKGDTHMLQLEGEENKISVAHIPQLRRMEKVKSPFPRAGGATGAAASTGVRGKGEETKMPKRAGSRPGLALFNMSVPFIGPRELADYRRARAGLPPLREKEGWVKQKVEYRAPFPFKFEFESPPSTSVSGSECEYAWEGQRVSGGTLAKVKGDMAAKIKETKKAEHPSKPSMEKTGVGKDYSFKSVLTQLLKSLQLVPSTFDLSLPPAMKEGIGIVMAFLEPVLTLNAPPQFWKLPILLRVLLGMWYFVVVTWGILVVVRVVRIIGEVVGLVMVPVRGVVWVARVICGG</sequence>
<evidence type="ECO:0000256" key="1">
    <source>
        <dbReference type="SAM" id="MobiDB-lite"/>
    </source>
</evidence>
<dbReference type="OrthoDB" id="5379043at2759"/>
<keyword evidence="2" id="KW-0812">Transmembrane</keyword>
<dbReference type="EMBL" id="ML121536">
    <property type="protein sequence ID" value="RPB26025.1"/>
    <property type="molecule type" value="Genomic_DNA"/>
</dbReference>
<organism evidence="3 4">
    <name type="scientific">Terfezia boudieri ATCC MYA-4762</name>
    <dbReference type="NCBI Taxonomy" id="1051890"/>
    <lineage>
        <taxon>Eukaryota</taxon>
        <taxon>Fungi</taxon>
        <taxon>Dikarya</taxon>
        <taxon>Ascomycota</taxon>
        <taxon>Pezizomycotina</taxon>
        <taxon>Pezizomycetes</taxon>
        <taxon>Pezizales</taxon>
        <taxon>Pezizaceae</taxon>
        <taxon>Terfezia</taxon>
    </lineage>
</organism>
<feature type="region of interest" description="Disordered" evidence="1">
    <location>
        <begin position="347"/>
        <end position="435"/>
    </location>
</feature>
<gene>
    <name evidence="3" type="ORF">L211DRAFT_71295</name>
</gene>
<proteinExistence type="predicted"/>
<feature type="compositionally biased region" description="Polar residues" evidence="1">
    <location>
        <begin position="315"/>
        <end position="324"/>
    </location>
</feature>
<feature type="region of interest" description="Disordered" evidence="1">
    <location>
        <begin position="168"/>
        <end position="194"/>
    </location>
</feature>
<evidence type="ECO:0000313" key="4">
    <source>
        <dbReference type="Proteomes" id="UP000267821"/>
    </source>
</evidence>
<feature type="region of interest" description="Disordered" evidence="1">
    <location>
        <begin position="314"/>
        <end position="334"/>
    </location>
</feature>
<dbReference type="InParanoid" id="A0A3N4M7S8"/>
<keyword evidence="4" id="KW-1185">Reference proteome</keyword>
<feature type="region of interest" description="Disordered" evidence="1">
    <location>
        <begin position="1"/>
        <end position="32"/>
    </location>
</feature>
<feature type="compositionally biased region" description="Low complexity" evidence="1">
    <location>
        <begin position="15"/>
        <end position="29"/>
    </location>
</feature>
<feature type="region of interest" description="Disordered" evidence="1">
    <location>
        <begin position="466"/>
        <end position="498"/>
    </location>
</feature>